<accession>A0A1Y6MNY1</accession>
<feature type="transmembrane region" description="Helical" evidence="13">
    <location>
        <begin position="194"/>
        <end position="211"/>
    </location>
</feature>
<dbReference type="AlphaFoldDB" id="A0A1Y6MNY1"/>
<evidence type="ECO:0000256" key="5">
    <source>
        <dbReference type="ARBA" id="ARBA00022475"/>
    </source>
</evidence>
<dbReference type="Pfam" id="PF03824">
    <property type="entry name" value="NicO"/>
    <property type="match status" value="2"/>
</dbReference>
<evidence type="ECO:0000256" key="2">
    <source>
        <dbReference type="ARBA" id="ARBA00004651"/>
    </source>
</evidence>
<dbReference type="GO" id="GO:0032025">
    <property type="term" value="P:response to cobalt ion"/>
    <property type="evidence" value="ECO:0007669"/>
    <property type="project" value="TreeGrafter"/>
</dbReference>
<feature type="transmembrane region" description="Helical" evidence="13">
    <location>
        <begin position="153"/>
        <end position="179"/>
    </location>
</feature>
<feature type="transmembrane region" description="Helical" evidence="13">
    <location>
        <begin position="333"/>
        <end position="351"/>
    </location>
</feature>
<dbReference type="RefSeq" id="WP_234999199.1">
    <property type="nucleotide sequence ID" value="NZ_FYAJ01000011.1"/>
</dbReference>
<name>A0A1Y6MNY1_9GAMM</name>
<evidence type="ECO:0000256" key="1">
    <source>
        <dbReference type="ARBA" id="ARBA00002510"/>
    </source>
</evidence>
<comment type="subcellular location">
    <subcellularLocation>
        <location evidence="2 13">Cell membrane</location>
        <topology evidence="2 13">Multi-pass membrane protein</topology>
    </subcellularLocation>
</comment>
<keyword evidence="11 13" id="KW-0472">Membrane</keyword>
<dbReference type="GO" id="GO:0005886">
    <property type="term" value="C:plasma membrane"/>
    <property type="evidence" value="ECO:0007669"/>
    <property type="project" value="UniProtKB-SubCell"/>
</dbReference>
<keyword evidence="7 13" id="KW-0812">Transmembrane</keyword>
<keyword evidence="9" id="KW-0406">Ion transport</keyword>
<feature type="transmembrane region" description="Helical" evidence="13">
    <location>
        <begin position="62"/>
        <end position="80"/>
    </location>
</feature>
<dbReference type="GO" id="GO:0010045">
    <property type="term" value="P:response to nickel cation"/>
    <property type="evidence" value="ECO:0007669"/>
    <property type="project" value="TreeGrafter"/>
</dbReference>
<feature type="transmembrane region" description="Helical" evidence="13">
    <location>
        <begin position="257"/>
        <end position="279"/>
    </location>
</feature>
<evidence type="ECO:0000256" key="13">
    <source>
        <dbReference type="RuleBase" id="RU362101"/>
    </source>
</evidence>
<comment type="function">
    <text evidence="1">Efflux system for nickel and cobalt.</text>
</comment>
<keyword evidence="3" id="KW-0171">Cobalt transport</keyword>
<organism evidence="14 15">
    <name type="scientific">Photobacterium andalusiense</name>
    <dbReference type="NCBI Taxonomy" id="2204296"/>
    <lineage>
        <taxon>Bacteria</taxon>
        <taxon>Pseudomonadati</taxon>
        <taxon>Pseudomonadota</taxon>
        <taxon>Gammaproteobacteria</taxon>
        <taxon>Vibrionales</taxon>
        <taxon>Vibrionaceae</taxon>
        <taxon>Photobacterium</taxon>
    </lineage>
</organism>
<dbReference type="PANTHER" id="PTHR40659:SF1">
    <property type="entry name" value="NICKEL_COBALT EFFLUX SYSTEM RCNA"/>
    <property type="match status" value="1"/>
</dbReference>
<evidence type="ECO:0000256" key="7">
    <source>
        <dbReference type="ARBA" id="ARBA00022692"/>
    </source>
</evidence>
<evidence type="ECO:0000256" key="3">
    <source>
        <dbReference type="ARBA" id="ARBA00022426"/>
    </source>
</evidence>
<dbReference type="PANTHER" id="PTHR40659">
    <property type="entry name" value="NICKEL/COBALT EFFLUX SYSTEM RCNA"/>
    <property type="match status" value="1"/>
</dbReference>
<proteinExistence type="inferred from homology"/>
<keyword evidence="5" id="KW-1003">Cell membrane</keyword>
<comment type="similarity">
    <text evidence="13">Belongs to the NiCoT transporter (TC 2.A.52) family.</text>
</comment>
<evidence type="ECO:0000313" key="14">
    <source>
        <dbReference type="EMBL" id="SMY38243.1"/>
    </source>
</evidence>
<evidence type="ECO:0000256" key="10">
    <source>
        <dbReference type="ARBA" id="ARBA00023112"/>
    </source>
</evidence>
<dbReference type="InterPro" id="IPR011541">
    <property type="entry name" value="Ni/Co_transpt_high_affinity"/>
</dbReference>
<keyword evidence="8 13" id="KW-1133">Transmembrane helix</keyword>
<evidence type="ECO:0000256" key="8">
    <source>
        <dbReference type="ARBA" id="ARBA00022989"/>
    </source>
</evidence>
<feature type="transmembrane region" description="Helical" evidence="13">
    <location>
        <begin position="285"/>
        <end position="312"/>
    </location>
</feature>
<dbReference type="GO" id="GO:0006824">
    <property type="term" value="P:cobalt ion transport"/>
    <property type="evidence" value="ECO:0007669"/>
    <property type="project" value="UniProtKB-KW"/>
</dbReference>
<evidence type="ECO:0000256" key="6">
    <source>
        <dbReference type="ARBA" id="ARBA00022596"/>
    </source>
</evidence>
<dbReference type="GO" id="GO:0015099">
    <property type="term" value="F:nickel cation transmembrane transporter activity"/>
    <property type="evidence" value="ECO:0007669"/>
    <property type="project" value="UniProtKB-UniRule"/>
</dbReference>
<gene>
    <name evidence="14" type="ORF">PAND9192_03517</name>
</gene>
<evidence type="ECO:0000256" key="12">
    <source>
        <dbReference type="ARBA" id="ARBA00023285"/>
    </source>
</evidence>
<dbReference type="EMBL" id="FYAJ01000011">
    <property type="protein sequence ID" value="SMY38243.1"/>
    <property type="molecule type" value="Genomic_DNA"/>
</dbReference>
<keyword evidence="4 13" id="KW-0813">Transport</keyword>
<keyword evidence="10" id="KW-0921">Nickel transport</keyword>
<keyword evidence="6" id="KW-0533">Nickel</keyword>
<evidence type="ECO:0000313" key="15">
    <source>
        <dbReference type="Proteomes" id="UP000195719"/>
    </source>
</evidence>
<keyword evidence="15" id="KW-1185">Reference proteome</keyword>
<evidence type="ECO:0000256" key="4">
    <source>
        <dbReference type="ARBA" id="ARBA00022448"/>
    </source>
</evidence>
<dbReference type="InterPro" id="IPR051224">
    <property type="entry name" value="NiCoT_RcnA"/>
</dbReference>
<reference evidence="15" key="1">
    <citation type="submission" date="2017-06" db="EMBL/GenBank/DDBJ databases">
        <authorList>
            <person name="Rodrigo-Torres L."/>
            <person name="Arahal R.D."/>
            <person name="Lucena T."/>
        </authorList>
    </citation>
    <scope>NUCLEOTIDE SEQUENCE [LARGE SCALE GENOMIC DNA]</scope>
    <source>
        <strain evidence="15">CECT 9192</strain>
    </source>
</reference>
<evidence type="ECO:0000256" key="11">
    <source>
        <dbReference type="ARBA" id="ARBA00023136"/>
    </source>
</evidence>
<feature type="transmembrane region" description="Helical" evidence="13">
    <location>
        <begin position="114"/>
        <end position="132"/>
    </location>
</feature>
<evidence type="ECO:0000256" key="9">
    <source>
        <dbReference type="ARBA" id="ARBA00023065"/>
    </source>
</evidence>
<protein>
    <recommendedName>
        <fullName evidence="13">Nickel/cobalt efflux system</fullName>
    </recommendedName>
</protein>
<sequence>MKPGCNSISEANNTAASSCCNQHEPNEHHHLCEHHHLEHNHDGHSTACDHHHSDINPAPISWLTRTIVLLLFLGSGYYLWLQWPAMLMTSIKWQRDINGQLSDLLYDAQQNITAAYSLAGLSFLYGIFHSLGPGHGKMIVTTYLATNPAKIKASLIMTVVSAFVQAIVAITLVSILLVFFKSSMRQVNDAADQFISYSFMAMLLLGAIVIYRSLKQAWQLRTAQHHHHHDHGDNCGCGHKHFANADEINSAASLREYIVIVFSIGIRPCTGAILVLLFANMVGLYWLGVISAILMAVGTALTTSGIALLTLSGKKIVSRYLATNQRQRTMTSIIIKLIGGILLVLLGLLLLNGHSYGMSPVL</sequence>
<keyword evidence="12" id="KW-0170">Cobalt</keyword>
<dbReference type="Proteomes" id="UP000195719">
    <property type="component" value="Unassembled WGS sequence"/>
</dbReference>
<dbReference type="GO" id="GO:0046583">
    <property type="term" value="F:monoatomic cation efflux transmembrane transporter activity"/>
    <property type="evidence" value="ECO:0007669"/>
    <property type="project" value="TreeGrafter"/>
</dbReference>